<keyword evidence="2" id="KW-0418">Kinase</keyword>
<feature type="domain" description="Protein kinase" evidence="1">
    <location>
        <begin position="13"/>
        <end position="316"/>
    </location>
</feature>
<dbReference type="PANTHER" id="PTHR44167">
    <property type="entry name" value="OVARIAN-SPECIFIC SERINE/THREONINE-PROTEIN KINASE LOK-RELATED"/>
    <property type="match status" value="1"/>
</dbReference>
<dbReference type="EMBL" id="JAGIQF010000003">
    <property type="protein sequence ID" value="MBP0602733.1"/>
    <property type="molecule type" value="Genomic_DNA"/>
</dbReference>
<dbReference type="PANTHER" id="PTHR44167:SF24">
    <property type="entry name" value="SERINE_THREONINE-PROTEIN KINASE CHK2"/>
    <property type="match status" value="1"/>
</dbReference>
<evidence type="ECO:0000313" key="2">
    <source>
        <dbReference type="EMBL" id="MBP0602733.1"/>
    </source>
</evidence>
<reference evidence="2 3" key="1">
    <citation type="submission" date="2021-03" db="EMBL/GenBank/DDBJ databases">
        <title>Plant growth promoting bacteria isolated from wild legumes nodules and trapping Phaseolus vulgaris L. nodules in the center and southern Mexico.</title>
        <authorList>
            <person name="Estrada P."/>
        </authorList>
    </citation>
    <scope>NUCLEOTIDE SEQUENCE [LARGE SCALE GENOMIC DNA]</scope>
    <source>
        <strain evidence="2 3">MaGu-431</strain>
    </source>
</reference>
<dbReference type="InterPro" id="IPR008271">
    <property type="entry name" value="Ser/Thr_kinase_AS"/>
</dbReference>
<keyword evidence="3" id="KW-1185">Reference proteome</keyword>
<sequence>MYFIGDFIDERFEVTGLCSDNGGMGQVLLVNDSTDRVPGVLALKYCREEENEYIKRFQREVRLLKQFSGNSKVVDVLYSNTNYEPPYFVMKFYPDGDLTNYIDTLQTNIEEQERVFNLMIDCISELHANGVFHRDIKPQNFLLDGENLVVSDFGLGMDPGSSSRFTSSSMFWGTQGYLPPEFQNGGFKYADESSDIFMLGKSFYVLITKQNPTYLMDNEIDPPLFHVIERCCELDKTRRYSSLAELKQALQMAYDVILGRGGHLGEVNQLISTIHDRLENEEKYRSSQVIDFLEKLNLIEIEDQIRICLELKKSFISILTHNKLRPYLDDFLKVYARMVESEQYGWSFAEVIASNMQRIFRSVDVPVKTRVKALELAIDAAFRMNRFAAMDTCVMMITSVTDNEIGIHVGNVIQKSRHSFLTEIEPSQCKCESIRKVLRVLKQ</sequence>
<dbReference type="InterPro" id="IPR000719">
    <property type="entry name" value="Prot_kinase_dom"/>
</dbReference>
<dbReference type="RefSeq" id="WP_209793697.1">
    <property type="nucleotide sequence ID" value="NZ_JAGIQF010000003.1"/>
</dbReference>
<accession>A0ABS4B5I0</accession>
<dbReference type="SMART" id="SM00220">
    <property type="entry name" value="S_TKc"/>
    <property type="match status" value="1"/>
</dbReference>
<dbReference type="Proteomes" id="UP000666661">
    <property type="component" value="Unassembled WGS sequence"/>
</dbReference>
<dbReference type="PROSITE" id="PS00108">
    <property type="entry name" value="PROTEIN_KINASE_ST"/>
    <property type="match status" value="1"/>
</dbReference>
<organism evidence="2 3">
    <name type="scientific">Aeromonas sanarellii</name>
    <dbReference type="NCBI Taxonomy" id="633415"/>
    <lineage>
        <taxon>Bacteria</taxon>
        <taxon>Pseudomonadati</taxon>
        <taxon>Pseudomonadota</taxon>
        <taxon>Gammaproteobacteria</taxon>
        <taxon>Aeromonadales</taxon>
        <taxon>Aeromonadaceae</taxon>
        <taxon>Aeromonas</taxon>
    </lineage>
</organism>
<protein>
    <submittedName>
        <fullName evidence="2">Protein kinase</fullName>
    </submittedName>
</protein>
<keyword evidence="2" id="KW-0808">Transferase</keyword>
<dbReference type="Gene3D" id="1.10.510.10">
    <property type="entry name" value="Transferase(Phosphotransferase) domain 1"/>
    <property type="match status" value="1"/>
</dbReference>
<evidence type="ECO:0000259" key="1">
    <source>
        <dbReference type="PROSITE" id="PS50011"/>
    </source>
</evidence>
<dbReference type="InterPro" id="IPR011009">
    <property type="entry name" value="Kinase-like_dom_sf"/>
</dbReference>
<comment type="caution">
    <text evidence="2">The sequence shown here is derived from an EMBL/GenBank/DDBJ whole genome shotgun (WGS) entry which is preliminary data.</text>
</comment>
<gene>
    <name evidence="2" type="ORF">J8I01_09455</name>
</gene>
<dbReference type="Pfam" id="PF00069">
    <property type="entry name" value="Pkinase"/>
    <property type="match status" value="1"/>
</dbReference>
<dbReference type="GO" id="GO:0016301">
    <property type="term" value="F:kinase activity"/>
    <property type="evidence" value="ECO:0007669"/>
    <property type="project" value="UniProtKB-KW"/>
</dbReference>
<dbReference type="PROSITE" id="PS50011">
    <property type="entry name" value="PROTEIN_KINASE_DOM"/>
    <property type="match status" value="1"/>
</dbReference>
<name>A0ABS4B5I0_9GAMM</name>
<proteinExistence type="predicted"/>
<dbReference type="SUPFAM" id="SSF56112">
    <property type="entry name" value="Protein kinase-like (PK-like)"/>
    <property type="match status" value="1"/>
</dbReference>
<evidence type="ECO:0000313" key="3">
    <source>
        <dbReference type="Proteomes" id="UP000666661"/>
    </source>
</evidence>